<sequence>MASDRDIKIIVCGDVKGQFKSLFNRVTSINKKNGPFEMLLCVGEFFAASESAKTEWEDCVRGNINVPLSTFILGANETEYGRYYSSGKEGELCRNITYLGKKGLFSAGSGLKIAYLSGQEQHNEIGSTGGGSAGTGGDSQGLGFAAKDVTNLLDTITQSTVSNGVDILLTSQWPSGVSNYTKSPVGLEESNKLDSRAIAQLALALKPRYHFAGSKGIYFERHPYRNHKILAETAQHVTRFIGLADYGNSSKYKAMYAFTVTPMVHICAADLYKQPEDVTECPYHLDNNILEAGGKTKKSGEAVQFFYDTSERGGDARHRKKRPVEGEAGWVAKKRPQATGPCWFCLGGKEVENHLVVSVGETTYLALAKGGLVSDHVMILPIEHHQSITQCPEEVLEEINKYKLSLVKYFKAKDQGVLFFERNYKTQHLQIQAVPYPMSKHSSVKDAITNYADSKDIQLDELPKYTSLKQVVQPGAPYFYLELDTEDKFLHRIRKAFPLQFGREVAASPSLLNMEERADWKACAQSKQKETDLSLLFKKAFQPFDFNYS</sequence>
<evidence type="ECO:0000259" key="2">
    <source>
        <dbReference type="Pfam" id="PF04676"/>
    </source>
</evidence>
<dbReference type="PANTHER" id="PTHR12072">
    <property type="entry name" value="CWF19, CELL CYCLE CONTROL PROTEIN"/>
    <property type="match status" value="1"/>
</dbReference>
<evidence type="ECO:0000313" key="4">
    <source>
        <dbReference type="Proteomes" id="UP000695022"/>
    </source>
</evidence>
<dbReference type="Gene3D" id="3.30.428.10">
    <property type="entry name" value="HIT-like"/>
    <property type="match status" value="1"/>
</dbReference>
<dbReference type="SUPFAM" id="SSF54197">
    <property type="entry name" value="HIT-like"/>
    <property type="match status" value="1"/>
</dbReference>
<dbReference type="InterPro" id="IPR006767">
    <property type="entry name" value="Cwf19-like_C_dom-2"/>
</dbReference>
<dbReference type="InterPro" id="IPR040194">
    <property type="entry name" value="Cwf19-like"/>
</dbReference>
<proteinExistence type="inferred from homology"/>
<dbReference type="PANTHER" id="PTHR12072:SF4">
    <property type="entry name" value="CWF19-LIKE PROTEIN 1"/>
    <property type="match status" value="1"/>
</dbReference>
<feature type="domain" description="Cwf19-like C-terminal" evidence="3">
    <location>
        <begin position="333"/>
        <end position="443"/>
    </location>
</feature>
<dbReference type="Proteomes" id="UP000695022">
    <property type="component" value="Unplaced"/>
</dbReference>
<feature type="domain" description="Cwf19-like protein C-terminal" evidence="2">
    <location>
        <begin position="458"/>
        <end position="546"/>
    </location>
</feature>
<organism evidence="4 5">
    <name type="scientific">Priapulus caudatus</name>
    <name type="common">Priapulid worm</name>
    <dbReference type="NCBI Taxonomy" id="37621"/>
    <lineage>
        <taxon>Eukaryota</taxon>
        <taxon>Metazoa</taxon>
        <taxon>Ecdysozoa</taxon>
        <taxon>Scalidophora</taxon>
        <taxon>Priapulida</taxon>
        <taxon>Priapulimorpha</taxon>
        <taxon>Priapulimorphida</taxon>
        <taxon>Priapulidae</taxon>
        <taxon>Priapulus</taxon>
    </lineage>
</organism>
<dbReference type="CDD" id="cd07380">
    <property type="entry name" value="MPP_CWF19_N"/>
    <property type="match status" value="1"/>
</dbReference>
<name>A0ABM1DZ77_PRICU</name>
<dbReference type="InterPro" id="IPR036265">
    <property type="entry name" value="HIT-like_sf"/>
</dbReference>
<evidence type="ECO:0000313" key="5">
    <source>
        <dbReference type="RefSeq" id="XP_014665248.1"/>
    </source>
</evidence>
<reference evidence="5" key="1">
    <citation type="submission" date="2025-08" db="UniProtKB">
        <authorList>
            <consortium name="RefSeq"/>
        </authorList>
    </citation>
    <scope>IDENTIFICATION</scope>
</reference>
<protein>
    <submittedName>
        <fullName evidence="5">CWF19-like protein 1</fullName>
    </submittedName>
</protein>
<dbReference type="InterPro" id="IPR006768">
    <property type="entry name" value="Cwf19-like_C_dom-1"/>
</dbReference>
<evidence type="ECO:0000259" key="3">
    <source>
        <dbReference type="Pfam" id="PF04677"/>
    </source>
</evidence>
<comment type="similarity">
    <text evidence="1">Belongs to the CWF19 family.</text>
</comment>
<keyword evidence="4" id="KW-1185">Reference proteome</keyword>
<dbReference type="Pfam" id="PF04676">
    <property type="entry name" value="CwfJ_C_2"/>
    <property type="match status" value="1"/>
</dbReference>
<dbReference type="Pfam" id="PF04677">
    <property type="entry name" value="CwfJ_C_1"/>
    <property type="match status" value="1"/>
</dbReference>
<accession>A0ABM1DZ77</accession>
<dbReference type="RefSeq" id="XP_014665248.1">
    <property type="nucleotide sequence ID" value="XM_014809762.1"/>
</dbReference>
<evidence type="ECO:0000256" key="1">
    <source>
        <dbReference type="ARBA" id="ARBA00006795"/>
    </source>
</evidence>
<gene>
    <name evidence="5" type="primary">LOC106807438</name>
</gene>
<dbReference type="GeneID" id="106807438"/>